<dbReference type="AlphaFoldDB" id="A0A261G6Z8"/>
<feature type="binding site" evidence="1">
    <location>
        <position position="64"/>
    </location>
    <ligand>
        <name>Mg(2+)</name>
        <dbReference type="ChEBI" id="CHEBI:18420"/>
        <label>1</label>
    </ligand>
</feature>
<reference evidence="2 3" key="1">
    <citation type="journal article" date="2017" name="BMC Genomics">
        <title>Comparative genomic and phylogenomic analyses of the Bifidobacteriaceae family.</title>
        <authorList>
            <person name="Lugli G.A."/>
            <person name="Milani C."/>
            <person name="Turroni F."/>
            <person name="Duranti S."/>
            <person name="Mancabelli L."/>
            <person name="Mangifesta M."/>
            <person name="Ferrario C."/>
            <person name="Modesto M."/>
            <person name="Mattarelli P."/>
            <person name="Jiri K."/>
            <person name="van Sinderen D."/>
            <person name="Ventura M."/>
        </authorList>
    </citation>
    <scope>NUCLEOTIDE SEQUENCE [LARGE SCALE GENOMIC DNA]</scope>
    <source>
        <strain evidence="2 3">LMG 28769</strain>
    </source>
</reference>
<feature type="binding site" evidence="1">
    <location>
        <position position="285"/>
    </location>
    <ligand>
        <name>Mg(2+)</name>
        <dbReference type="ChEBI" id="CHEBI:18420"/>
        <label>1</label>
    </ligand>
</feature>
<dbReference type="OrthoDB" id="2822542at2"/>
<dbReference type="GeneID" id="98295967"/>
<gene>
    <name evidence="2" type="ORF">BAQU_1300</name>
</gene>
<accession>A0A261G6Z8</accession>
<evidence type="ECO:0000313" key="3">
    <source>
        <dbReference type="Proteomes" id="UP000216451"/>
    </source>
</evidence>
<keyword evidence="1" id="KW-0460">Magnesium</keyword>
<protein>
    <submittedName>
        <fullName evidence="2">ADP-ribosylation Crystallin J1</fullName>
    </submittedName>
</protein>
<dbReference type="Proteomes" id="UP000216451">
    <property type="component" value="Unassembled WGS sequence"/>
</dbReference>
<feature type="binding site" evidence="1">
    <location>
        <position position="286"/>
    </location>
    <ligand>
        <name>Mg(2+)</name>
        <dbReference type="ChEBI" id="CHEBI:18420"/>
        <label>1</label>
    </ligand>
</feature>
<name>A0A261G6Z8_9BIFI</name>
<comment type="cofactor">
    <cofactor evidence="1">
        <name>Mg(2+)</name>
        <dbReference type="ChEBI" id="CHEBI:18420"/>
    </cofactor>
    <text evidence="1">Binds 2 magnesium ions per subunit.</text>
</comment>
<dbReference type="PANTHER" id="PTHR16222:SF12">
    <property type="entry name" value="ADP-RIBOSYLGLYCOHYDROLASE-RELATED"/>
    <property type="match status" value="1"/>
</dbReference>
<dbReference type="InterPro" id="IPR036705">
    <property type="entry name" value="Ribosyl_crysJ1_sf"/>
</dbReference>
<dbReference type="InterPro" id="IPR005502">
    <property type="entry name" value="Ribosyl_crysJ1"/>
</dbReference>
<keyword evidence="1" id="KW-0479">Metal-binding</keyword>
<dbReference type="PANTHER" id="PTHR16222">
    <property type="entry name" value="ADP-RIBOSYLGLYCOHYDROLASE"/>
    <property type="match status" value="1"/>
</dbReference>
<dbReference type="SUPFAM" id="SSF101478">
    <property type="entry name" value="ADP-ribosylglycohydrolase"/>
    <property type="match status" value="1"/>
</dbReference>
<evidence type="ECO:0000256" key="1">
    <source>
        <dbReference type="PIRSR" id="PIRSR605502-1"/>
    </source>
</evidence>
<dbReference type="Pfam" id="PF03747">
    <property type="entry name" value="ADP_ribosyl_GH"/>
    <property type="match status" value="1"/>
</dbReference>
<dbReference type="RefSeq" id="WP_094693773.1">
    <property type="nucleotide sequence ID" value="NZ_CALENZ010000045.1"/>
</dbReference>
<feature type="binding site" evidence="1">
    <location>
        <position position="283"/>
    </location>
    <ligand>
        <name>Mg(2+)</name>
        <dbReference type="ChEBI" id="CHEBI:18420"/>
        <label>1</label>
    </ligand>
</feature>
<proteinExistence type="predicted"/>
<dbReference type="GO" id="GO:0046872">
    <property type="term" value="F:metal ion binding"/>
    <property type="evidence" value="ECO:0007669"/>
    <property type="project" value="UniProtKB-KW"/>
</dbReference>
<feature type="binding site" evidence="1">
    <location>
        <position position="65"/>
    </location>
    <ligand>
        <name>Mg(2+)</name>
        <dbReference type="ChEBI" id="CHEBI:18420"/>
        <label>1</label>
    </ligand>
</feature>
<evidence type="ECO:0000313" key="2">
    <source>
        <dbReference type="EMBL" id="OZG67227.1"/>
    </source>
</evidence>
<organism evidence="2 3">
    <name type="scientific">Bifidobacterium aquikefiri</name>
    <dbReference type="NCBI Taxonomy" id="1653207"/>
    <lineage>
        <taxon>Bacteria</taxon>
        <taxon>Bacillati</taxon>
        <taxon>Actinomycetota</taxon>
        <taxon>Actinomycetes</taxon>
        <taxon>Bifidobacteriales</taxon>
        <taxon>Bifidobacteriaceae</taxon>
        <taxon>Bifidobacterium</taxon>
    </lineage>
</organism>
<dbReference type="Gene3D" id="1.10.4080.10">
    <property type="entry name" value="ADP-ribosylation/Crystallin J1"/>
    <property type="match status" value="1"/>
</dbReference>
<comment type="caution">
    <text evidence="2">The sequence shown here is derived from an EMBL/GenBank/DDBJ whole genome shotgun (WGS) entry which is preliminary data.</text>
</comment>
<dbReference type="InterPro" id="IPR050792">
    <property type="entry name" value="ADP-ribosylglycohydrolase"/>
</dbReference>
<dbReference type="EMBL" id="MWXA01000005">
    <property type="protein sequence ID" value="OZG67227.1"/>
    <property type="molecule type" value="Genomic_DNA"/>
</dbReference>
<feature type="binding site" evidence="1">
    <location>
        <position position="63"/>
    </location>
    <ligand>
        <name>Mg(2+)</name>
        <dbReference type="ChEBI" id="CHEBI:18420"/>
        <label>1</label>
    </ligand>
</feature>
<sequence>MNDVTQSVLNVLLSIAYGDAMGMPTENLTRQQIAERYGTLSTLMPSPSDVGTFIRHLDAGTVTDDTENTIFMSKMLIDSGGRIDSHDFVDYLTDWLHHDEKSSSVVGPSTRRAIEAIERGVSMEQSGIWGTTNGAAMKIAPIGLVSSCLDLPQLVENVAAICKPTHNTQIAIQGASVIAALDSFLFMNEDVDWNQYYDIAFAAAQEAETRGNKLPTPSIAKRMAYGRRIAGLTSEEAFQDELYSFLGTGLETIQTVPAAVTIVFRYRADLRKCVGVSANIGGDTDTIGAICGGMCGSVNCNLLDSEKSTLIAANSIDFNNVAFGLSQLVKAKR</sequence>
<keyword evidence="3" id="KW-1185">Reference proteome</keyword>